<dbReference type="InterPro" id="IPR003010">
    <property type="entry name" value="C-N_Hydrolase"/>
</dbReference>
<accession>A0A6G9YIE0</accession>
<dbReference type="PANTHER" id="PTHR43674:SF2">
    <property type="entry name" value="BETA-UREIDOPROPIONASE"/>
    <property type="match status" value="1"/>
</dbReference>
<dbReference type="PROSITE" id="PS50263">
    <property type="entry name" value="CN_HYDROLASE"/>
    <property type="match status" value="1"/>
</dbReference>
<gene>
    <name evidence="3" type="ORF">F5544_25535</name>
</gene>
<keyword evidence="1 3" id="KW-0378">Hydrolase</keyword>
<evidence type="ECO:0000259" key="2">
    <source>
        <dbReference type="PROSITE" id="PS50263"/>
    </source>
</evidence>
<evidence type="ECO:0000313" key="3">
    <source>
        <dbReference type="EMBL" id="QIS12961.1"/>
    </source>
</evidence>
<dbReference type="GO" id="GO:0033388">
    <property type="term" value="P:putrescine biosynthetic process from arginine"/>
    <property type="evidence" value="ECO:0007669"/>
    <property type="project" value="TreeGrafter"/>
</dbReference>
<sequence length="250" mass="26220">MVDYPCVIIGAGQFAAVPGDIATNVGRMAALLAAAADTGIHLVVFAELAVTHYDLAAIAADPTLLIADHDDARLDRVRNACRELGIAAVINAPAQAVDESGRTISTFVYGPDGGLLTRYDKLHMFEETEAGIFVTGAADGRFELDGLRFALATCHDNSYPDIPARAAADGCQVYLASSFHDLPERIGRYAQLARDNSLFVVLANGLGPGPYGPACGRSGAWLPSGEQVAAAEPGEHDQLVRAEVVLSGSR</sequence>
<dbReference type="PANTHER" id="PTHR43674">
    <property type="entry name" value="NITRILASE C965.09-RELATED"/>
    <property type="match status" value="1"/>
</dbReference>
<reference evidence="3 4" key="1">
    <citation type="journal article" date="2019" name="ACS Chem. Biol.">
        <title>Identification and Mobilization of a Cryptic Antibiotic Biosynthesis Gene Locus from a Human-Pathogenic Nocardia Isolate.</title>
        <authorList>
            <person name="Herisse M."/>
            <person name="Ishida K."/>
            <person name="Porter J.L."/>
            <person name="Howden B."/>
            <person name="Hertweck C."/>
            <person name="Stinear T.P."/>
            <person name="Pidot S.J."/>
        </authorList>
    </citation>
    <scope>NUCLEOTIDE SEQUENCE [LARGE SCALE GENOMIC DNA]</scope>
    <source>
        <strain evidence="3 4">AUSMDU00012717</strain>
    </source>
</reference>
<dbReference type="KEGG" id="nah:F5544_25535"/>
<keyword evidence="4" id="KW-1185">Reference proteome</keyword>
<proteinExistence type="predicted"/>
<dbReference type="GO" id="GO:0050126">
    <property type="term" value="F:N-carbamoylputrescine amidase activity"/>
    <property type="evidence" value="ECO:0007669"/>
    <property type="project" value="TreeGrafter"/>
</dbReference>
<evidence type="ECO:0000256" key="1">
    <source>
        <dbReference type="ARBA" id="ARBA00022801"/>
    </source>
</evidence>
<evidence type="ECO:0000313" key="4">
    <source>
        <dbReference type="Proteomes" id="UP000503540"/>
    </source>
</evidence>
<name>A0A6G9YIE0_9NOCA</name>
<dbReference type="CDD" id="cd07197">
    <property type="entry name" value="nitrilase"/>
    <property type="match status" value="1"/>
</dbReference>
<organism evidence="3 4">
    <name type="scientific">Nocardia arthritidis</name>
    <dbReference type="NCBI Taxonomy" id="228602"/>
    <lineage>
        <taxon>Bacteria</taxon>
        <taxon>Bacillati</taxon>
        <taxon>Actinomycetota</taxon>
        <taxon>Actinomycetes</taxon>
        <taxon>Mycobacteriales</taxon>
        <taxon>Nocardiaceae</taxon>
        <taxon>Nocardia</taxon>
    </lineage>
</organism>
<dbReference type="InterPro" id="IPR036526">
    <property type="entry name" value="C-N_Hydrolase_sf"/>
</dbReference>
<dbReference type="SUPFAM" id="SSF56317">
    <property type="entry name" value="Carbon-nitrogen hydrolase"/>
    <property type="match status" value="1"/>
</dbReference>
<dbReference type="Gene3D" id="3.60.110.10">
    <property type="entry name" value="Carbon-nitrogen hydrolase"/>
    <property type="match status" value="1"/>
</dbReference>
<dbReference type="Proteomes" id="UP000503540">
    <property type="component" value="Chromosome"/>
</dbReference>
<protein>
    <submittedName>
        <fullName evidence="3">Carbon-nitrogen hydrolase family protein</fullName>
    </submittedName>
</protein>
<dbReference type="Pfam" id="PF00795">
    <property type="entry name" value="CN_hydrolase"/>
    <property type="match status" value="1"/>
</dbReference>
<dbReference type="InterPro" id="IPR050345">
    <property type="entry name" value="Aliph_Amidase/BUP"/>
</dbReference>
<dbReference type="EMBL" id="CP046172">
    <property type="protein sequence ID" value="QIS12961.1"/>
    <property type="molecule type" value="Genomic_DNA"/>
</dbReference>
<dbReference type="AlphaFoldDB" id="A0A6G9YIE0"/>
<feature type="domain" description="CN hydrolase" evidence="2">
    <location>
        <begin position="7"/>
        <end position="246"/>
    </location>
</feature>